<feature type="chain" id="PRO_5020739619" evidence="1">
    <location>
        <begin position="23"/>
        <end position="239"/>
    </location>
</feature>
<protein>
    <submittedName>
        <fullName evidence="2">Uncharacterized protein</fullName>
    </submittedName>
</protein>
<feature type="signal peptide" evidence="1">
    <location>
        <begin position="1"/>
        <end position="22"/>
    </location>
</feature>
<keyword evidence="3" id="KW-1185">Reference proteome</keyword>
<evidence type="ECO:0000256" key="1">
    <source>
        <dbReference type="SAM" id="SignalP"/>
    </source>
</evidence>
<evidence type="ECO:0000313" key="2">
    <source>
        <dbReference type="EMBL" id="RYB06969.1"/>
    </source>
</evidence>
<keyword evidence="1" id="KW-0732">Signal</keyword>
<reference evidence="2 3" key="1">
    <citation type="submission" date="2018-09" db="EMBL/GenBank/DDBJ databases">
        <authorList>
            <person name="Grouzdev D.S."/>
            <person name="Krutkina M.S."/>
        </authorList>
    </citation>
    <scope>NUCLEOTIDE SEQUENCE [LARGE SCALE GENOMIC DNA]</scope>
    <source>
        <strain evidence="2 3">RmlP001</strain>
    </source>
</reference>
<reference evidence="2 3" key="2">
    <citation type="submission" date="2019-02" db="EMBL/GenBank/DDBJ databases">
        <title>'Lichenibacterium ramalinii' gen. nov. sp. nov., 'Lichenibacterium minor' gen. nov. sp. nov.</title>
        <authorList>
            <person name="Pankratov T."/>
        </authorList>
    </citation>
    <scope>NUCLEOTIDE SEQUENCE [LARGE SCALE GENOMIC DNA]</scope>
    <source>
        <strain evidence="2 3">RmlP001</strain>
    </source>
</reference>
<comment type="caution">
    <text evidence="2">The sequence shown here is derived from an EMBL/GenBank/DDBJ whole genome shotgun (WGS) entry which is preliminary data.</text>
</comment>
<evidence type="ECO:0000313" key="3">
    <source>
        <dbReference type="Proteomes" id="UP000289411"/>
    </source>
</evidence>
<organism evidence="2 3">
    <name type="scientific">Lichenibacterium ramalinae</name>
    <dbReference type="NCBI Taxonomy" id="2316527"/>
    <lineage>
        <taxon>Bacteria</taxon>
        <taxon>Pseudomonadati</taxon>
        <taxon>Pseudomonadota</taxon>
        <taxon>Alphaproteobacteria</taxon>
        <taxon>Hyphomicrobiales</taxon>
        <taxon>Lichenihabitantaceae</taxon>
        <taxon>Lichenibacterium</taxon>
    </lineage>
</organism>
<dbReference type="AlphaFoldDB" id="A0A4Q2RK55"/>
<proteinExistence type="predicted"/>
<dbReference type="Proteomes" id="UP000289411">
    <property type="component" value="Unassembled WGS sequence"/>
</dbReference>
<dbReference type="EMBL" id="QYBC01000002">
    <property type="protein sequence ID" value="RYB06969.1"/>
    <property type="molecule type" value="Genomic_DNA"/>
</dbReference>
<name>A0A4Q2RK55_9HYPH</name>
<sequence length="239" mass="25177">MSLRALTVAVAFGTMAPTLAIAAPPAVATAPVAEPAAAAAAATTSDPAGAHAAIAQAQERLAEIDATITVMQDQADKADAAARQKARDAVAALKGIRDTYKKEVDEVAARGRQMTADQLAVARAALTAPWTQFEQALDQDVRGLKLDVAQRKAIVEARIKAEQTYWQDVIADLQATAANLTAEQRAAIDARVAAVRAHAEAAKARLTRLGRAGQTAWSALKQGLVNSRQVFDETYRGTR</sequence>
<dbReference type="RefSeq" id="WP_129217508.1">
    <property type="nucleotide sequence ID" value="NZ_QYBC01000002.1"/>
</dbReference>
<accession>A0A4Q2RK55</accession>
<dbReference type="OrthoDB" id="8443580at2"/>
<gene>
    <name evidence="2" type="ORF">D3272_02460</name>
</gene>